<keyword evidence="2" id="KW-0862">Zinc</keyword>
<feature type="compositionally biased region" description="Polar residues" evidence="3">
    <location>
        <begin position="186"/>
        <end position="207"/>
    </location>
</feature>
<dbReference type="EMBL" id="JACTNZ010000010">
    <property type="protein sequence ID" value="KAG5530257.1"/>
    <property type="molecule type" value="Genomic_DNA"/>
</dbReference>
<dbReference type="Proteomes" id="UP000823749">
    <property type="component" value="Chromosome 10"/>
</dbReference>
<keyword evidence="2" id="KW-0479">Metal-binding</keyword>
<feature type="zinc finger region" description="C3H1-type" evidence="2">
    <location>
        <begin position="625"/>
        <end position="648"/>
    </location>
</feature>
<evidence type="ECO:0000313" key="5">
    <source>
        <dbReference type="EMBL" id="KAG5530257.1"/>
    </source>
</evidence>
<dbReference type="GO" id="GO:0008270">
    <property type="term" value="F:zinc ion binding"/>
    <property type="evidence" value="ECO:0007669"/>
    <property type="project" value="UniProtKB-KW"/>
</dbReference>
<evidence type="ECO:0000313" key="6">
    <source>
        <dbReference type="Proteomes" id="UP000823749"/>
    </source>
</evidence>
<evidence type="ECO:0000256" key="3">
    <source>
        <dbReference type="SAM" id="MobiDB-lite"/>
    </source>
</evidence>
<dbReference type="InterPro" id="IPR000571">
    <property type="entry name" value="Znf_CCCH"/>
</dbReference>
<evidence type="ECO:0000256" key="1">
    <source>
        <dbReference type="ARBA" id="ARBA00023125"/>
    </source>
</evidence>
<gene>
    <name evidence="5" type="ORF">RHGRI_030578</name>
</gene>
<dbReference type="AlphaFoldDB" id="A0AAV6IP23"/>
<dbReference type="PROSITE" id="PS50103">
    <property type="entry name" value="ZF_C3H1"/>
    <property type="match status" value="1"/>
</dbReference>
<dbReference type="PANTHER" id="PTHR33400">
    <property type="entry name" value="ZINC FINGER CCCH DOMAIN-CONTAINING PROTEIN 6-RELATED"/>
    <property type="match status" value="1"/>
</dbReference>
<comment type="caution">
    <text evidence="5">The sequence shown here is derived from an EMBL/GenBank/DDBJ whole genome shotgun (WGS) entry which is preliminary data.</text>
</comment>
<feature type="domain" description="C3H1-type" evidence="4">
    <location>
        <begin position="625"/>
        <end position="648"/>
    </location>
</feature>
<proteinExistence type="predicted"/>
<accession>A0AAV6IP23</accession>
<keyword evidence="1" id="KW-0238">DNA-binding</keyword>
<keyword evidence="2" id="KW-0863">Zinc-finger</keyword>
<dbReference type="GO" id="GO:0003677">
    <property type="term" value="F:DNA binding"/>
    <property type="evidence" value="ECO:0007669"/>
    <property type="project" value="UniProtKB-KW"/>
</dbReference>
<dbReference type="PANTHER" id="PTHR33400:SF9">
    <property type="entry name" value="C3H1-TYPE DOMAIN-CONTAINING PROTEIN"/>
    <property type="match status" value="1"/>
</dbReference>
<organism evidence="5 6">
    <name type="scientific">Rhododendron griersonianum</name>
    <dbReference type="NCBI Taxonomy" id="479676"/>
    <lineage>
        <taxon>Eukaryota</taxon>
        <taxon>Viridiplantae</taxon>
        <taxon>Streptophyta</taxon>
        <taxon>Embryophyta</taxon>
        <taxon>Tracheophyta</taxon>
        <taxon>Spermatophyta</taxon>
        <taxon>Magnoliopsida</taxon>
        <taxon>eudicotyledons</taxon>
        <taxon>Gunneridae</taxon>
        <taxon>Pentapetalae</taxon>
        <taxon>asterids</taxon>
        <taxon>Ericales</taxon>
        <taxon>Ericaceae</taxon>
        <taxon>Ericoideae</taxon>
        <taxon>Rhodoreae</taxon>
        <taxon>Rhododendron</taxon>
    </lineage>
</organism>
<feature type="region of interest" description="Disordered" evidence="3">
    <location>
        <begin position="186"/>
        <end position="210"/>
    </location>
</feature>
<sequence>MKRFKNSKRVSWASGAKLCQVKFFLSKDCPSKVSLHAQDCLRAKTWASCLKNDHSVNHHSRFEGGCSTDPLQEKPSDIAQFKWKCPPKLGLSYNWHVVAGEESKEAETQKHREMRVLEAVYPRMSDIPHSPSLPLDSQEYQLDDSCIPIIPITPIEEEEAVDLLSDMAPPQNSSFEAQSPALPQSLLSMKPNAPQSDPQPRVKSSANGKPVPEVLPGFQADVGVAVVAAITAILKSKEQGSLIDADLLIKVLSDPKVIEILVSEQPAPDNAKTEPVYGSIPSLVAEMINKDGILTDTGSTSISGSNVVTSSVAASSLRHDPVIKKLDNELGAAANIGGPNLTPSVAVPWLNPDPVIEKLVQKYGAPIDKGISAPLSGSKPSSPKPDPLMDKLIQEHIAPADTAVAASVSGSYPVTSRVAFPSPKSVPVVKKLIHERGVPNDAGSAPFYLGKLLTPPPFSLPNLTQEDVKIKRMTNGYGILDRIGNEPISRSMPLSNMDLMSSASKNLRPLSKIGDTGLQFKGLSPDHARPNLSTLPYVAQPSSLAKAFSLDSAPVSVFSAISAAPPVKDINYMKSLIRLHGDIHETQDFSLSQSGKFDVHFHDMKRAPSLIPIELKPKSHVLQKPCIYFNSPKGCRNGSNCLYRHDMPRKLQPGSGLEIPHAKRLKLGGEIIGRT</sequence>
<evidence type="ECO:0000256" key="2">
    <source>
        <dbReference type="PROSITE-ProRule" id="PRU00723"/>
    </source>
</evidence>
<name>A0AAV6IP23_9ERIC</name>
<reference evidence="5" key="1">
    <citation type="submission" date="2020-08" db="EMBL/GenBank/DDBJ databases">
        <title>Plant Genome Project.</title>
        <authorList>
            <person name="Zhang R.-G."/>
        </authorList>
    </citation>
    <scope>NUCLEOTIDE SEQUENCE</scope>
    <source>
        <strain evidence="5">WSP0</strain>
        <tissue evidence="5">Leaf</tissue>
    </source>
</reference>
<protein>
    <recommendedName>
        <fullName evidence="4">C3H1-type domain-containing protein</fullName>
    </recommendedName>
</protein>
<evidence type="ECO:0000259" key="4">
    <source>
        <dbReference type="PROSITE" id="PS50103"/>
    </source>
</evidence>
<keyword evidence="6" id="KW-1185">Reference proteome</keyword>